<keyword evidence="18" id="KW-1015">Disulfide bond</keyword>
<dbReference type="PRINTS" id="PR00162">
    <property type="entry name" value="RIESKE"/>
</dbReference>
<evidence type="ECO:0000259" key="23">
    <source>
        <dbReference type="PROSITE" id="PS51296"/>
    </source>
</evidence>
<keyword evidence="25" id="KW-1185">Reference proteome</keyword>
<dbReference type="InterPro" id="IPR006311">
    <property type="entry name" value="TAT_signal"/>
</dbReference>
<dbReference type="Gene3D" id="1.20.5.510">
    <property type="entry name" value="Single helix bin"/>
    <property type="match status" value="1"/>
</dbReference>
<organism evidence="24 25">
    <name type="scientific">Metallibacterium scheffleri</name>
    <dbReference type="NCBI Taxonomy" id="993689"/>
    <lineage>
        <taxon>Bacteria</taxon>
        <taxon>Pseudomonadati</taxon>
        <taxon>Pseudomonadota</taxon>
        <taxon>Gammaproteobacteria</taxon>
        <taxon>Lysobacterales</taxon>
        <taxon>Rhodanobacteraceae</taxon>
        <taxon>Metallibacterium</taxon>
    </lineage>
</organism>
<dbReference type="NCBIfam" id="TIGR01416">
    <property type="entry name" value="Rieske_proteo"/>
    <property type="match status" value="1"/>
</dbReference>
<keyword evidence="15" id="KW-0408">Iron</keyword>
<dbReference type="Pfam" id="PF10399">
    <property type="entry name" value="UCR_Fe-S_N"/>
    <property type="match status" value="1"/>
</dbReference>
<dbReference type="CDD" id="cd03470">
    <property type="entry name" value="Rieske_cytochrome_bc1"/>
    <property type="match status" value="1"/>
</dbReference>
<dbReference type="GO" id="GO:0005886">
    <property type="term" value="C:plasma membrane"/>
    <property type="evidence" value="ECO:0007669"/>
    <property type="project" value="UniProtKB-SubCell"/>
</dbReference>
<evidence type="ECO:0000256" key="20">
    <source>
        <dbReference type="ARBA" id="ARBA00032409"/>
    </source>
</evidence>
<comment type="caution">
    <text evidence="24">The sequence shown here is derived from an EMBL/GenBank/DDBJ whole genome shotgun (WGS) entry which is preliminary data.</text>
</comment>
<reference evidence="24 25" key="1">
    <citation type="submission" date="2017-02" db="EMBL/GenBank/DDBJ databases">
        <title>Whole genome sequencing of Metallibacterium scheffleri DSM 24874 (T).</title>
        <authorList>
            <person name="Kumar S."/>
            <person name="Patil P."/>
            <person name="Patil P.B."/>
        </authorList>
    </citation>
    <scope>NUCLEOTIDE SEQUENCE [LARGE SCALE GENOMIC DNA]</scope>
    <source>
        <strain evidence="24 25">DSM 24874</strain>
    </source>
</reference>
<evidence type="ECO:0000256" key="9">
    <source>
        <dbReference type="ARBA" id="ARBA00022692"/>
    </source>
</evidence>
<proteinExistence type="inferred from homology"/>
<evidence type="ECO:0000256" key="3">
    <source>
        <dbReference type="ARBA" id="ARBA00010651"/>
    </source>
</evidence>
<dbReference type="GO" id="GO:0051537">
    <property type="term" value="F:2 iron, 2 sulfur cluster binding"/>
    <property type="evidence" value="ECO:0007669"/>
    <property type="project" value="UniProtKB-KW"/>
</dbReference>
<evidence type="ECO:0000256" key="17">
    <source>
        <dbReference type="ARBA" id="ARBA00023136"/>
    </source>
</evidence>
<keyword evidence="16" id="KW-0411">Iron-sulfur</keyword>
<dbReference type="PANTHER" id="PTHR10134">
    <property type="entry name" value="CYTOCHROME B-C1 COMPLEX SUBUNIT RIESKE, MITOCHONDRIAL"/>
    <property type="match status" value="1"/>
</dbReference>
<dbReference type="OrthoDB" id="9767869at2"/>
<dbReference type="RefSeq" id="WP_081126263.1">
    <property type="nucleotide sequence ID" value="NZ_LDOS01000001.1"/>
</dbReference>
<protein>
    <recommendedName>
        <fullName evidence="6">Ubiquinol-cytochrome c reductase iron-sulfur subunit</fullName>
        <ecNumber evidence="5">7.1.1.8</ecNumber>
    </recommendedName>
    <alternativeName>
        <fullName evidence="20">Rieske iron-sulfur protein</fullName>
    </alternativeName>
</protein>
<dbReference type="InterPro" id="IPR017941">
    <property type="entry name" value="Rieske_2Fe-2S"/>
</dbReference>
<dbReference type="EMBL" id="MWQO01000053">
    <property type="protein sequence ID" value="THD08022.1"/>
    <property type="molecule type" value="Genomic_DNA"/>
</dbReference>
<comment type="cofactor">
    <cofactor evidence="21">
        <name>[2Fe-2S] cluster</name>
        <dbReference type="ChEBI" id="CHEBI:190135"/>
    </cofactor>
</comment>
<accession>A0A4S3KH57</accession>
<comment type="similarity">
    <text evidence="3">Belongs to the Rieske iron-sulfur protein family.</text>
</comment>
<evidence type="ECO:0000313" key="25">
    <source>
        <dbReference type="Proteomes" id="UP000307749"/>
    </source>
</evidence>
<keyword evidence="9 22" id="KW-0812">Transmembrane</keyword>
<keyword evidence="12" id="KW-1278">Translocase</keyword>
<evidence type="ECO:0000256" key="19">
    <source>
        <dbReference type="ARBA" id="ARBA00029351"/>
    </source>
</evidence>
<dbReference type="GO" id="GO:0008121">
    <property type="term" value="F:quinol-cytochrome-c reductase activity"/>
    <property type="evidence" value="ECO:0007669"/>
    <property type="project" value="UniProtKB-EC"/>
</dbReference>
<dbReference type="AlphaFoldDB" id="A0A4S3KH57"/>
<keyword evidence="17 22" id="KW-0472">Membrane</keyword>
<feature type="domain" description="Rieske" evidence="23">
    <location>
        <begin position="133"/>
        <end position="210"/>
    </location>
</feature>
<evidence type="ECO:0000256" key="16">
    <source>
        <dbReference type="ARBA" id="ARBA00023014"/>
    </source>
</evidence>
<dbReference type="EC" id="7.1.1.8" evidence="5"/>
<comment type="subunit">
    <text evidence="4">The main subunits of complex b-c1 are: cytochrome b, cytochrome c1 and the Rieske protein.</text>
</comment>
<comment type="function">
    <text evidence="1">Component of the ubiquinol-cytochrome c reductase complex (complex III or cytochrome b-c1 complex), which is a respiratory chain that generates an electrochemical potential coupled to ATP synthesis.</text>
</comment>
<evidence type="ECO:0000256" key="8">
    <source>
        <dbReference type="ARBA" id="ARBA00022475"/>
    </source>
</evidence>
<evidence type="ECO:0000256" key="15">
    <source>
        <dbReference type="ARBA" id="ARBA00023004"/>
    </source>
</evidence>
<dbReference type="Proteomes" id="UP000307749">
    <property type="component" value="Unassembled WGS sequence"/>
</dbReference>
<gene>
    <name evidence="24" type="ORF">B1806_13960</name>
</gene>
<dbReference type="PROSITE" id="PS51296">
    <property type="entry name" value="RIESKE"/>
    <property type="match status" value="1"/>
</dbReference>
<evidence type="ECO:0000313" key="24">
    <source>
        <dbReference type="EMBL" id="THD08022.1"/>
    </source>
</evidence>
<dbReference type="InterPro" id="IPR006317">
    <property type="entry name" value="Ubiquinol_cyt_c_Rdtase_Fe-S-su"/>
</dbReference>
<evidence type="ECO:0000256" key="22">
    <source>
        <dbReference type="SAM" id="Phobius"/>
    </source>
</evidence>
<keyword evidence="7" id="KW-0813">Transport</keyword>
<dbReference type="STRING" id="993689.GCA_002077135_00904"/>
<evidence type="ECO:0000256" key="13">
    <source>
        <dbReference type="ARBA" id="ARBA00022982"/>
    </source>
</evidence>
<evidence type="ECO:0000256" key="10">
    <source>
        <dbReference type="ARBA" id="ARBA00022714"/>
    </source>
</evidence>
<evidence type="ECO:0000256" key="14">
    <source>
        <dbReference type="ARBA" id="ARBA00022989"/>
    </source>
</evidence>
<comment type="catalytic activity">
    <reaction evidence="19">
        <text>a quinol + 2 Fe(III)-[cytochrome c](out) = a quinone + 2 Fe(II)-[cytochrome c](out) + 2 H(+)(out)</text>
        <dbReference type="Rhea" id="RHEA:11484"/>
        <dbReference type="Rhea" id="RHEA-COMP:10350"/>
        <dbReference type="Rhea" id="RHEA-COMP:14399"/>
        <dbReference type="ChEBI" id="CHEBI:15378"/>
        <dbReference type="ChEBI" id="CHEBI:24646"/>
        <dbReference type="ChEBI" id="CHEBI:29033"/>
        <dbReference type="ChEBI" id="CHEBI:29034"/>
        <dbReference type="ChEBI" id="CHEBI:132124"/>
        <dbReference type="EC" id="7.1.1.8"/>
    </reaction>
</comment>
<evidence type="ECO:0000256" key="21">
    <source>
        <dbReference type="ARBA" id="ARBA00034078"/>
    </source>
</evidence>
<dbReference type="SUPFAM" id="SSF50022">
    <property type="entry name" value="ISP domain"/>
    <property type="match status" value="1"/>
</dbReference>
<dbReference type="Gene3D" id="2.102.10.10">
    <property type="entry name" value="Rieske [2Fe-2S] iron-sulphur domain"/>
    <property type="match status" value="1"/>
</dbReference>
<dbReference type="GO" id="GO:0046872">
    <property type="term" value="F:metal ion binding"/>
    <property type="evidence" value="ECO:0007669"/>
    <property type="project" value="UniProtKB-KW"/>
</dbReference>
<evidence type="ECO:0000256" key="11">
    <source>
        <dbReference type="ARBA" id="ARBA00022723"/>
    </source>
</evidence>
<evidence type="ECO:0000256" key="1">
    <source>
        <dbReference type="ARBA" id="ARBA00002444"/>
    </source>
</evidence>
<evidence type="ECO:0000256" key="7">
    <source>
        <dbReference type="ARBA" id="ARBA00022448"/>
    </source>
</evidence>
<keyword evidence="10" id="KW-0001">2Fe-2S</keyword>
<keyword evidence="13" id="KW-0249">Electron transport</keyword>
<dbReference type="InterPro" id="IPR005805">
    <property type="entry name" value="Rieske_Fe-S_prot_C"/>
</dbReference>
<evidence type="ECO:0000256" key="12">
    <source>
        <dbReference type="ARBA" id="ARBA00022967"/>
    </source>
</evidence>
<evidence type="ECO:0000256" key="5">
    <source>
        <dbReference type="ARBA" id="ARBA00012951"/>
    </source>
</evidence>
<feature type="transmembrane region" description="Helical" evidence="22">
    <location>
        <begin position="32"/>
        <end position="53"/>
    </location>
</feature>
<dbReference type="InterPro" id="IPR036922">
    <property type="entry name" value="Rieske_2Fe-2S_sf"/>
</dbReference>
<name>A0A4S3KH57_9GAMM</name>
<keyword evidence="11" id="KW-0479">Metal-binding</keyword>
<keyword evidence="8" id="KW-1003">Cell membrane</keyword>
<dbReference type="InterPro" id="IPR019470">
    <property type="entry name" value="Ubiq_cytC_Rdtase_Fe-S_su_TAT"/>
</dbReference>
<comment type="subcellular location">
    <subcellularLocation>
        <location evidence="2">Cell membrane</location>
        <topology evidence="2">Single-pass membrane protein</topology>
    </subcellularLocation>
</comment>
<evidence type="ECO:0000256" key="4">
    <source>
        <dbReference type="ARBA" id="ARBA00011649"/>
    </source>
</evidence>
<evidence type="ECO:0000256" key="6">
    <source>
        <dbReference type="ARBA" id="ARBA00019816"/>
    </source>
</evidence>
<sequence length="228" mass="25364">MANSPIQKAPAGELIMDSIRPESEVRPDRRQFLIAAAGVLGAGAVGLFADILIDNMNPGKAVEALGAPIDVDISRMEPGQLLLVEWKKKPVWILKREGWMLNTLAEPSLLRRLKDPHSKQNQQPAQEYVNGNYRALRPDMFIAVALCTHMQCIPDYRPAPHTVTPWWPGGFHCACHGSMYDFSARVLEGSPAPLNIPIPPYYWKTATMVTIGEANKSGIDKNWTPDIW</sequence>
<dbReference type="PROSITE" id="PS51318">
    <property type="entry name" value="TAT"/>
    <property type="match status" value="1"/>
</dbReference>
<evidence type="ECO:0000256" key="2">
    <source>
        <dbReference type="ARBA" id="ARBA00004162"/>
    </source>
</evidence>
<keyword evidence="14 22" id="KW-1133">Transmembrane helix</keyword>
<evidence type="ECO:0000256" key="18">
    <source>
        <dbReference type="ARBA" id="ARBA00023157"/>
    </source>
</evidence>
<dbReference type="InterPro" id="IPR014349">
    <property type="entry name" value="Rieske_Fe-S_prot"/>
</dbReference>